<sequence>MKTLEVAEKRRTYYNINKELPVKAEEVVDLVEKATELTPDSFNMKSSRVVVALGAQHDALWDTIYDVFEGKVAREKIDSFKAGYGTILYFVDQPTVESLQDQFPMYAERFPHWAAQSAGMLQITIWEGLRELGVGASLQHYNPVINEAVQKLFDLPSNWVLDAQMPFGGIVAEPDAKEKEDISQRVVIKK</sequence>
<dbReference type="GO" id="GO:0016491">
    <property type="term" value="F:oxidoreductase activity"/>
    <property type="evidence" value="ECO:0007669"/>
    <property type="project" value="UniProtKB-KW"/>
</dbReference>
<keyword evidence="2" id="KW-0963">Cytoplasm</keyword>
<evidence type="ECO:0000256" key="3">
    <source>
        <dbReference type="ARBA" id="ARBA00023002"/>
    </source>
</evidence>
<dbReference type="AlphaFoldDB" id="A0A380NIB4"/>
<dbReference type="Proteomes" id="UP000255367">
    <property type="component" value="Unassembled WGS sequence"/>
</dbReference>
<dbReference type="GO" id="GO:0034599">
    <property type="term" value="P:cellular response to oxidative stress"/>
    <property type="evidence" value="ECO:0007669"/>
    <property type="project" value="InterPro"/>
</dbReference>
<name>A0A380NIB4_9FIRM</name>
<dbReference type="RefSeq" id="WP_115309894.1">
    <property type="nucleotide sequence ID" value="NZ_UHIO01000001.1"/>
</dbReference>
<evidence type="ECO:0000313" key="6">
    <source>
        <dbReference type="Proteomes" id="UP000255367"/>
    </source>
</evidence>
<dbReference type="OrthoDB" id="9810617at2"/>
<dbReference type="FunFam" id="3.40.109.10:FF:000001">
    <property type="entry name" value="Nitroreductase family"/>
    <property type="match status" value="1"/>
</dbReference>
<reference evidence="5 6" key="1">
    <citation type="submission" date="2018-06" db="EMBL/GenBank/DDBJ databases">
        <authorList>
            <consortium name="Pathogen Informatics"/>
            <person name="Doyle S."/>
        </authorList>
    </citation>
    <scope>NUCLEOTIDE SEQUENCE [LARGE SCALE GENOMIC DNA]</scope>
    <source>
        <strain evidence="5 6">NCTC12020</strain>
    </source>
</reference>
<evidence type="ECO:0000256" key="2">
    <source>
        <dbReference type="ARBA" id="ARBA00022490"/>
    </source>
</evidence>
<proteinExistence type="predicted"/>
<evidence type="ECO:0000259" key="4">
    <source>
        <dbReference type="Pfam" id="PF00881"/>
    </source>
</evidence>
<dbReference type="Pfam" id="PF00881">
    <property type="entry name" value="Nitroreductase"/>
    <property type="match status" value="1"/>
</dbReference>
<feature type="domain" description="Nitroreductase" evidence="4">
    <location>
        <begin position="8"/>
        <end position="168"/>
    </location>
</feature>
<protein>
    <submittedName>
        <fullName evidence="5">Nitroreductase family</fullName>
    </submittedName>
</protein>
<dbReference type="PANTHER" id="PTHR43035">
    <property type="entry name" value="FATTY ACID REPRESSION MUTANT PROTEIN 2-RELATED"/>
    <property type="match status" value="1"/>
</dbReference>
<keyword evidence="6" id="KW-1185">Reference proteome</keyword>
<dbReference type="InterPro" id="IPR033877">
    <property type="entry name" value="Frm2/Hbn1"/>
</dbReference>
<evidence type="ECO:0000313" key="5">
    <source>
        <dbReference type="EMBL" id="SUP41768.1"/>
    </source>
</evidence>
<comment type="subcellular location">
    <subcellularLocation>
        <location evidence="1">Cytoplasm</location>
    </subcellularLocation>
</comment>
<gene>
    <name evidence="5" type="ORF">NCTC12020_00664</name>
</gene>
<dbReference type="InterPro" id="IPR000415">
    <property type="entry name" value="Nitroreductase-like"/>
</dbReference>
<dbReference type="EMBL" id="UHIO01000001">
    <property type="protein sequence ID" value="SUP41768.1"/>
    <property type="molecule type" value="Genomic_DNA"/>
</dbReference>
<accession>A0A380NIB4</accession>
<keyword evidence="3" id="KW-0560">Oxidoreductase</keyword>
<dbReference type="SUPFAM" id="SSF55469">
    <property type="entry name" value="FMN-dependent nitroreductase-like"/>
    <property type="match status" value="1"/>
</dbReference>
<dbReference type="PANTHER" id="PTHR43035:SF1">
    <property type="entry name" value="FATTY ACID REPRESSION MUTANT PROTEIN 2-RELATED"/>
    <property type="match status" value="1"/>
</dbReference>
<evidence type="ECO:0000256" key="1">
    <source>
        <dbReference type="ARBA" id="ARBA00004496"/>
    </source>
</evidence>
<organism evidence="5 6">
    <name type="scientific">Veillonella criceti</name>
    <dbReference type="NCBI Taxonomy" id="103891"/>
    <lineage>
        <taxon>Bacteria</taxon>
        <taxon>Bacillati</taxon>
        <taxon>Bacillota</taxon>
        <taxon>Negativicutes</taxon>
        <taxon>Veillonellales</taxon>
        <taxon>Veillonellaceae</taxon>
        <taxon>Veillonella</taxon>
    </lineage>
</organism>
<dbReference type="Gene3D" id="3.40.109.10">
    <property type="entry name" value="NADH Oxidase"/>
    <property type="match status" value="1"/>
</dbReference>
<dbReference type="CDD" id="cd02140">
    <property type="entry name" value="Frm2-like"/>
    <property type="match status" value="1"/>
</dbReference>
<dbReference type="InterPro" id="IPR029479">
    <property type="entry name" value="Nitroreductase"/>
</dbReference>
<dbReference type="GO" id="GO:0005737">
    <property type="term" value="C:cytoplasm"/>
    <property type="evidence" value="ECO:0007669"/>
    <property type="project" value="UniProtKB-SubCell"/>
</dbReference>